<dbReference type="InterPro" id="IPR002477">
    <property type="entry name" value="Peptidoglycan-bd-like"/>
</dbReference>
<dbReference type="Pfam" id="PF01471">
    <property type="entry name" value="PG_binding_1"/>
    <property type="match status" value="1"/>
</dbReference>
<gene>
    <name evidence="3" type="ORF">FQY79_02565</name>
</gene>
<dbReference type="OrthoDB" id="6006057at2"/>
<evidence type="ECO:0000313" key="3">
    <source>
        <dbReference type="EMBL" id="TWT22020.1"/>
    </source>
</evidence>
<comment type="caution">
    <text evidence="3">The sequence shown here is derived from an EMBL/GenBank/DDBJ whole genome shotgun (WGS) entry which is preliminary data.</text>
</comment>
<protein>
    <submittedName>
        <fullName evidence="3">Peptidoglycan DD-metalloendopeptidase family protein</fullName>
    </submittedName>
</protein>
<dbReference type="AlphaFoldDB" id="A0A5C5U964"/>
<feature type="domain" description="Peptidoglycan binding-like" evidence="2">
    <location>
        <begin position="213"/>
        <end position="269"/>
    </location>
</feature>
<organism evidence="3 4">
    <name type="scientific">Luteimonas wenzhouensis</name>
    <dbReference type="NCBI Taxonomy" id="2599615"/>
    <lineage>
        <taxon>Bacteria</taxon>
        <taxon>Pseudomonadati</taxon>
        <taxon>Pseudomonadota</taxon>
        <taxon>Gammaproteobacteria</taxon>
        <taxon>Lysobacterales</taxon>
        <taxon>Lysobacteraceae</taxon>
        <taxon>Luteimonas</taxon>
    </lineage>
</organism>
<dbReference type="EMBL" id="VOHE01000001">
    <property type="protein sequence ID" value="TWT22020.1"/>
    <property type="molecule type" value="Genomic_DNA"/>
</dbReference>
<accession>A0A5C5U964</accession>
<evidence type="ECO:0000313" key="4">
    <source>
        <dbReference type="Proteomes" id="UP000315949"/>
    </source>
</evidence>
<dbReference type="Gene3D" id="1.10.101.10">
    <property type="entry name" value="PGBD-like superfamily/PGBD"/>
    <property type="match status" value="1"/>
</dbReference>
<sequence length="395" mass="43007">MNEDVDSLEGLVTHHPGANRRIRMEDGVIQGAENPHRRSHAFIGGDFEEIIDSRVDKYGSLDRDQVLLVKDFILEDPSPARGKSARSVGVPSPVDGYISRISAAAGMVEISDHADGRVLARVRHMSDLRVQVGQSVAYGQTLGVQDNLGLGLRSGQAVHVHMEVDTRLYREYANYLADLASGRLPVQDALRNGVRPQVALDDGTFRLGESHPRIAGLQRVMHGEGYRAADGGPLDRDGVYRPSMQGALLDFQRAHGIPQTGDIDPATLRFAPGPRRRDRDLADRFEPGRPMPREAGPATAPGHPDHPDHRGLLPPEADPPVNRKGTVPATGGMLDRVLPALEQRDPDAITRALSDLARSDGMQAWLERGRTALDLQQPPAADSAHARTPEPLFRG</sequence>
<evidence type="ECO:0000259" key="2">
    <source>
        <dbReference type="Pfam" id="PF01471"/>
    </source>
</evidence>
<keyword evidence="4" id="KW-1185">Reference proteome</keyword>
<dbReference type="Gene3D" id="2.70.70.10">
    <property type="entry name" value="Glucose Permease (Domain IIA)"/>
    <property type="match status" value="1"/>
</dbReference>
<feature type="region of interest" description="Disordered" evidence="1">
    <location>
        <begin position="374"/>
        <end position="395"/>
    </location>
</feature>
<feature type="compositionally biased region" description="Basic and acidic residues" evidence="1">
    <location>
        <begin position="275"/>
        <end position="287"/>
    </location>
</feature>
<dbReference type="RefSeq" id="WP_146310439.1">
    <property type="nucleotide sequence ID" value="NZ_VOHE01000001.1"/>
</dbReference>
<name>A0A5C5U964_9GAMM</name>
<dbReference type="InterPro" id="IPR011055">
    <property type="entry name" value="Dup_hybrid_motif"/>
</dbReference>
<proteinExistence type="predicted"/>
<evidence type="ECO:0000256" key="1">
    <source>
        <dbReference type="SAM" id="MobiDB-lite"/>
    </source>
</evidence>
<feature type="region of interest" description="Disordered" evidence="1">
    <location>
        <begin position="257"/>
        <end position="331"/>
    </location>
</feature>
<dbReference type="Proteomes" id="UP000315949">
    <property type="component" value="Unassembled WGS sequence"/>
</dbReference>
<dbReference type="InterPro" id="IPR036365">
    <property type="entry name" value="PGBD-like_sf"/>
</dbReference>
<dbReference type="SUPFAM" id="SSF47090">
    <property type="entry name" value="PGBD-like"/>
    <property type="match status" value="1"/>
</dbReference>
<dbReference type="InterPro" id="IPR036366">
    <property type="entry name" value="PGBDSf"/>
</dbReference>
<reference evidence="3 4" key="1">
    <citation type="submission" date="2019-07" db="EMBL/GenBank/DDBJ databases">
        <title>Luteimonas sp. YD-1 nov., isolated from acidic soil.</title>
        <authorList>
            <person name="Zhou J."/>
        </authorList>
    </citation>
    <scope>NUCLEOTIDE SEQUENCE [LARGE SCALE GENOMIC DNA]</scope>
    <source>
        <strain evidence="3 4">YD-1</strain>
    </source>
</reference>